<feature type="transmembrane region" description="Helical" evidence="2">
    <location>
        <begin position="884"/>
        <end position="909"/>
    </location>
</feature>
<feature type="transmembrane region" description="Helical" evidence="2">
    <location>
        <begin position="1247"/>
        <end position="1266"/>
    </location>
</feature>
<feature type="transmembrane region" description="Helical" evidence="2">
    <location>
        <begin position="791"/>
        <end position="807"/>
    </location>
</feature>
<organism evidence="3 4">
    <name type="scientific">Triparma laevis f. longispina</name>
    <dbReference type="NCBI Taxonomy" id="1714387"/>
    <lineage>
        <taxon>Eukaryota</taxon>
        <taxon>Sar</taxon>
        <taxon>Stramenopiles</taxon>
        <taxon>Ochrophyta</taxon>
        <taxon>Bolidophyceae</taxon>
        <taxon>Parmales</taxon>
        <taxon>Triparmaceae</taxon>
        <taxon>Triparma</taxon>
    </lineage>
</organism>
<evidence type="ECO:0000313" key="3">
    <source>
        <dbReference type="EMBL" id="GMI10217.1"/>
    </source>
</evidence>
<keyword evidence="2" id="KW-1133">Transmembrane helix</keyword>
<name>A0A9W7KSQ3_9STRA</name>
<feature type="region of interest" description="Disordered" evidence="1">
    <location>
        <begin position="434"/>
        <end position="532"/>
    </location>
</feature>
<protein>
    <submittedName>
        <fullName evidence="3">Uncharacterized protein</fullName>
    </submittedName>
</protein>
<feature type="transmembrane region" description="Helical" evidence="2">
    <location>
        <begin position="921"/>
        <end position="941"/>
    </location>
</feature>
<evidence type="ECO:0000256" key="2">
    <source>
        <dbReference type="SAM" id="Phobius"/>
    </source>
</evidence>
<dbReference type="Gene3D" id="2.40.300.10">
    <property type="entry name" value="Head decoration protein D"/>
    <property type="match status" value="1"/>
</dbReference>
<feature type="region of interest" description="Disordered" evidence="1">
    <location>
        <begin position="703"/>
        <end position="739"/>
    </location>
</feature>
<feature type="compositionally biased region" description="Low complexity" evidence="1">
    <location>
        <begin position="723"/>
        <end position="734"/>
    </location>
</feature>
<feature type="compositionally biased region" description="Polar residues" evidence="1">
    <location>
        <begin position="1"/>
        <end position="10"/>
    </location>
</feature>
<feature type="transmembrane region" description="Helical" evidence="2">
    <location>
        <begin position="1000"/>
        <end position="1022"/>
    </location>
</feature>
<feature type="region of interest" description="Disordered" evidence="1">
    <location>
        <begin position="299"/>
        <end position="374"/>
    </location>
</feature>
<feature type="compositionally biased region" description="Low complexity" evidence="1">
    <location>
        <begin position="33"/>
        <end position="57"/>
    </location>
</feature>
<feature type="compositionally biased region" description="Low complexity" evidence="1">
    <location>
        <begin position="458"/>
        <end position="493"/>
    </location>
</feature>
<reference evidence="4" key="1">
    <citation type="journal article" date="2023" name="Commun. Biol.">
        <title>Genome analysis of Parmales, the sister group of diatoms, reveals the evolutionary specialization of diatoms from phago-mixotrophs to photoautotrophs.</title>
        <authorList>
            <person name="Ban H."/>
            <person name="Sato S."/>
            <person name="Yoshikawa S."/>
            <person name="Yamada K."/>
            <person name="Nakamura Y."/>
            <person name="Ichinomiya M."/>
            <person name="Sato N."/>
            <person name="Blanc-Mathieu R."/>
            <person name="Endo H."/>
            <person name="Kuwata A."/>
            <person name="Ogata H."/>
        </authorList>
    </citation>
    <scope>NUCLEOTIDE SEQUENCE [LARGE SCALE GENOMIC DNA]</scope>
    <source>
        <strain evidence="4">NIES 3700</strain>
    </source>
</reference>
<feature type="compositionally biased region" description="Basic and acidic residues" evidence="1">
    <location>
        <begin position="325"/>
        <end position="339"/>
    </location>
</feature>
<feature type="compositionally biased region" description="Basic and acidic residues" evidence="1">
    <location>
        <begin position="299"/>
        <end position="310"/>
    </location>
</feature>
<dbReference type="Proteomes" id="UP001165122">
    <property type="component" value="Unassembled WGS sequence"/>
</dbReference>
<feature type="compositionally biased region" description="Polar residues" evidence="1">
    <location>
        <begin position="353"/>
        <end position="370"/>
    </location>
</feature>
<evidence type="ECO:0000256" key="1">
    <source>
        <dbReference type="SAM" id="MobiDB-lite"/>
    </source>
</evidence>
<feature type="compositionally biased region" description="Polar residues" evidence="1">
    <location>
        <begin position="447"/>
        <end position="457"/>
    </location>
</feature>
<feature type="region of interest" description="Disordered" evidence="1">
    <location>
        <begin position="1070"/>
        <end position="1096"/>
    </location>
</feature>
<feature type="transmembrane region" description="Helical" evidence="2">
    <location>
        <begin position="1386"/>
        <end position="1410"/>
    </location>
</feature>
<dbReference type="OrthoDB" id="237367at2759"/>
<keyword evidence="4" id="KW-1185">Reference proteome</keyword>
<accession>A0A9W7KSQ3</accession>
<proteinExistence type="predicted"/>
<feature type="transmembrane region" description="Helical" evidence="2">
    <location>
        <begin position="1287"/>
        <end position="1305"/>
    </location>
</feature>
<feature type="compositionally biased region" description="Low complexity" evidence="1">
    <location>
        <begin position="67"/>
        <end position="80"/>
    </location>
</feature>
<feature type="compositionally biased region" description="Low complexity" evidence="1">
    <location>
        <begin position="505"/>
        <end position="529"/>
    </location>
</feature>
<evidence type="ECO:0000313" key="4">
    <source>
        <dbReference type="Proteomes" id="UP001165122"/>
    </source>
</evidence>
<keyword evidence="2" id="KW-0472">Membrane</keyword>
<dbReference type="EMBL" id="BRXW01000146">
    <property type="protein sequence ID" value="GMI10217.1"/>
    <property type="molecule type" value="Genomic_DNA"/>
</dbReference>
<feature type="compositionally biased region" description="Basic residues" evidence="1">
    <location>
        <begin position="313"/>
        <end position="322"/>
    </location>
</feature>
<sequence>MEEQDSSNLDWSGEFNLDDFLPISPGETPRQAPNSSSVPGDPSDPSSHLPPDSLAALNARLSEHGDSSSGSASVPWSSMSKEAREQASDPLSTTQIDIYDKGVGYWVNQGLIKIQAGKQLANQEAFALLYTKMLRKSPTNSHNSQDIPLTYVPIRASASPVAPHQYHCFFVGQLDFEEGKRSKVSKNEDNQLLSVSYQALSNGKVWWWNDERGVKDKKFIYGSCCRQMGKKTRKGKLTNVEHGFAGKFYSLIRVERAHLEEDTPKTLKNAPFHSIQIASVVTPESYGLVQFWEDIKNEPADKKRSKKDLNKSSQKKKQKKGSKSSPEHQHQLDPDHPIDPDELTQLPPPDNHNPMSSTATMEPTLPQQFFGNPHGVYMPNNNLYTHMPHRNPQQNHQQAIAAAFYHRQRQEHERKRQLYMMEMHPPTMMNNMMMQQPPPMQSIPNLSILNPNGQHSMNPSPNNTSPITNTNPNSNYSGSGSRSDSNSHNSHNSQRSHHSHHSHSDPASPLNSGGSSNNSSDNGINNDPDQTIEGNLLVKGNVIVLGNIHGTLKTSPTAADYAEQFLKEDAENNLIVPGSVVQLNFPSLKLTLKTSEVKGVIMVVSTNPSISAGVNEEAMADGTGAMCAFVGVVPIRVKGKVKAGAELIPSGLEDGCAISSASHLAPLNHQFRCIGVAMESTPSTVIDRTDCESRILCLIHPQSAHHPSASDDDNGTKNHDSSESAPLSSPSSTPQHVVGVKKNKVVPTASIMAEKIELKQFPKTHEDEFEDFPPISAEFSKLELLSRRRPFVIPLAVSLMMGIIAMYDCWGIKEEKLQNLVQKSITDRLATELYEEHKFTRIMTFLSALGTFFYHAMWSNFDMMQIIKNIDSRQALKYSLQHHVFQAASGTLVLLFSAALAAAGIVIKADWNEGTSATDPFYYFSLSSNAVLVLFWVSLLTESLWVTATMRNVCNSIKNDFEARKKFCTFAAPHLKHLQGIEKEGWTITEMRRTITAKPIIFVSCAAMSLFLYNPFFITLIAPSVVVGEKLGFWLGKDTFALYQWADIKRVNTVQSNSTSVKAKFFELQTDSPRRSDNRSENRSSNSEIQPSSASSEVGAIKTDRIKLKFFRGWKSVLLLCFFNAVNYTIITSLQTHNWNSFENCINSTSDEPLSMDTLECYEHVTSGSATWRDIEDEMRSFGFSVKAHDICNANPSIRDSLCNGDCTLSDTLPDGLRVVIPDTCSYIPYDVLKECFRERRFNSTMYIIYHSFAFALFAWAVRSLLVERRMSGADPQGRARRYATKAETFLVTFLPFIMVAHLNASTFDRELSQDYVLNFFGVEEKEGEGVKASLVEQERVGGGGDRWWETVSESSTSQNGGVKRAAKTGGKLWKWKEKMILRNRLIFVASLFAMMTMILVTLTVTYFVVLQFADCQRTFHFPFGSAFNPLLI</sequence>
<feature type="region of interest" description="Disordered" evidence="1">
    <location>
        <begin position="1"/>
        <end position="91"/>
    </location>
</feature>
<comment type="caution">
    <text evidence="3">The sequence shown here is derived from an EMBL/GenBank/DDBJ whole genome shotgun (WGS) entry which is preliminary data.</text>
</comment>
<feature type="compositionally biased region" description="Basic and acidic residues" evidence="1">
    <location>
        <begin position="1072"/>
        <end position="1082"/>
    </location>
</feature>
<gene>
    <name evidence="3" type="ORF">TrLO_g15597</name>
</gene>
<keyword evidence="2" id="KW-0812">Transmembrane</keyword>